<dbReference type="Proteomes" id="UP000020561">
    <property type="component" value="Unassembled WGS sequence"/>
</dbReference>
<proteinExistence type="predicted"/>
<evidence type="ECO:0000313" key="1">
    <source>
        <dbReference type="EMBL" id="ETZ96430.1"/>
    </source>
</evidence>
<sequence>MSVDRATGAAEAIEGPKVAVRSVLGLARPWDWARPPAGAWFWLR</sequence>
<reference evidence="1 2" key="1">
    <citation type="submission" date="2013-12" db="EMBL/GenBank/DDBJ databases">
        <authorList>
            <person name="Brown-Elliot B."/>
            <person name="Wallace R."/>
            <person name="Lenaerts A."/>
            <person name="Ordway D."/>
            <person name="DeGroote M.A."/>
            <person name="Parker T."/>
            <person name="Sizemore C."/>
            <person name="Tallon L.J."/>
            <person name="Sadzewicz L.K."/>
            <person name="Sengamalay N."/>
            <person name="Fraser C.M."/>
            <person name="Hine E."/>
            <person name="Shefchek K.A."/>
            <person name="Das S.P."/>
            <person name="Tettelin H."/>
        </authorList>
    </citation>
    <scope>NUCLEOTIDE SEQUENCE [LARGE SCALE GENOMIC DNA]</scope>
    <source>
        <strain evidence="1 2">662</strain>
    </source>
</reference>
<dbReference type="AlphaFoldDB" id="X7XPE6"/>
<accession>X7XPE6</accession>
<dbReference type="EMBL" id="JAOA01000047">
    <property type="protein sequence ID" value="ETZ96430.1"/>
    <property type="molecule type" value="Genomic_DNA"/>
</dbReference>
<gene>
    <name evidence="1" type="ORF">I545_6984</name>
</gene>
<name>X7XPE6_MYCKA</name>
<protein>
    <submittedName>
        <fullName evidence="1">Uncharacterized protein</fullName>
    </submittedName>
</protein>
<comment type="caution">
    <text evidence="1">The sequence shown here is derived from an EMBL/GenBank/DDBJ whole genome shotgun (WGS) entry which is preliminary data.</text>
</comment>
<organism evidence="1 2">
    <name type="scientific">Mycobacterium kansasii 662</name>
    <dbReference type="NCBI Taxonomy" id="1299326"/>
    <lineage>
        <taxon>Bacteria</taxon>
        <taxon>Bacillati</taxon>
        <taxon>Actinomycetota</taxon>
        <taxon>Actinomycetes</taxon>
        <taxon>Mycobacteriales</taxon>
        <taxon>Mycobacteriaceae</taxon>
        <taxon>Mycobacterium</taxon>
    </lineage>
</organism>
<evidence type="ECO:0000313" key="2">
    <source>
        <dbReference type="Proteomes" id="UP000020561"/>
    </source>
</evidence>